<evidence type="ECO:0000259" key="5">
    <source>
        <dbReference type="Pfam" id="PF00496"/>
    </source>
</evidence>
<sequence length="538" mass="60063">MVTRRLVSLAAALALLAAPLGAAEPARHNASTIPHTLRIGDTQDFDNLNPFFATALSLGNLSQLTMAYLARYDRANRPTPELATVIPTKANGGISRDGKTITWHLRRGVKWSDGAPFDADDVVFSTAAVKNPKNNVVGRNGWDRIMRVDEPDKYTVVFHLDRPFADYLPTFFGSAGANPCILPKHLLGDLPEINDAPYNAKPVGIGPFRYVEWARGDHVTLERNPYYWRGLPKLEKVVLKIIPDRNTLLTQLQTGEVDLWAYVPSAYVERVTALPGIASQRHPSFLFNHIDFNTTHPGVSDPAVRAAIRLATDRALMLRKQNHGVGILQESEISPVNPLYTPIPPVPYDPARANALLDRAGWKRGPDGVRQKDGKRLELELGAYTGSQDVDSRIELMRSMWQPLGVTLDVKRYAIAKFFQLTGGIMYGGKWDITLFAWQLTPTGDLNNTNSCALIPPNGQNVTRLCDRTLESLLGRFKETYDEPERRVLLGKITRRISELVPFFVLWVSEDVFAYNRDLTGFHPNNTTAFDDVMNVDI</sequence>
<dbReference type="GO" id="GO:1904680">
    <property type="term" value="F:peptide transmembrane transporter activity"/>
    <property type="evidence" value="ECO:0007669"/>
    <property type="project" value="TreeGrafter"/>
</dbReference>
<evidence type="ECO:0000313" key="6">
    <source>
        <dbReference type="EMBL" id="BDE05768.1"/>
    </source>
</evidence>
<dbReference type="EMBL" id="AP025523">
    <property type="protein sequence ID" value="BDE05768.1"/>
    <property type="molecule type" value="Genomic_DNA"/>
</dbReference>
<evidence type="ECO:0000256" key="3">
    <source>
        <dbReference type="ARBA" id="ARBA00022729"/>
    </source>
</evidence>
<dbReference type="Gene3D" id="3.90.76.10">
    <property type="entry name" value="Dipeptide-binding Protein, Domain 1"/>
    <property type="match status" value="1"/>
</dbReference>
<dbReference type="PANTHER" id="PTHR30290">
    <property type="entry name" value="PERIPLASMIC BINDING COMPONENT OF ABC TRANSPORTER"/>
    <property type="match status" value="1"/>
</dbReference>
<dbReference type="InterPro" id="IPR030678">
    <property type="entry name" value="Peptide/Ni-bd"/>
</dbReference>
<dbReference type="CDD" id="cd08513">
    <property type="entry name" value="PBP2_thermophilic_Hb8_like"/>
    <property type="match status" value="1"/>
</dbReference>
<protein>
    <submittedName>
        <fullName evidence="6">ABC transporter substrate-binding protein</fullName>
    </submittedName>
</protein>
<dbReference type="GO" id="GO:0043190">
    <property type="term" value="C:ATP-binding cassette (ABC) transporter complex"/>
    <property type="evidence" value="ECO:0007669"/>
    <property type="project" value="InterPro"/>
</dbReference>
<evidence type="ECO:0000256" key="4">
    <source>
        <dbReference type="SAM" id="SignalP"/>
    </source>
</evidence>
<feature type="domain" description="Solute-binding protein family 5" evidence="5">
    <location>
        <begin position="80"/>
        <end position="447"/>
    </location>
</feature>
<dbReference type="GO" id="GO:0042597">
    <property type="term" value="C:periplasmic space"/>
    <property type="evidence" value="ECO:0007669"/>
    <property type="project" value="UniProtKB-ARBA"/>
</dbReference>
<keyword evidence="2" id="KW-0813">Transport</keyword>
<dbReference type="Proteomes" id="UP001317532">
    <property type="component" value="Chromosome"/>
</dbReference>
<name>A0AAN1XWS8_UNVUL</name>
<keyword evidence="3 4" id="KW-0732">Signal</keyword>
<dbReference type="InterPro" id="IPR039424">
    <property type="entry name" value="SBP_5"/>
</dbReference>
<dbReference type="SUPFAM" id="SSF53850">
    <property type="entry name" value="Periplasmic binding protein-like II"/>
    <property type="match status" value="1"/>
</dbReference>
<organism evidence="6 7">
    <name type="scientific">Vulcanimicrobium alpinum</name>
    <dbReference type="NCBI Taxonomy" id="3016050"/>
    <lineage>
        <taxon>Bacteria</taxon>
        <taxon>Bacillati</taxon>
        <taxon>Vulcanimicrobiota</taxon>
        <taxon>Vulcanimicrobiia</taxon>
        <taxon>Vulcanimicrobiales</taxon>
        <taxon>Vulcanimicrobiaceae</taxon>
        <taxon>Vulcanimicrobium</taxon>
    </lineage>
</organism>
<evidence type="ECO:0000256" key="2">
    <source>
        <dbReference type="ARBA" id="ARBA00022448"/>
    </source>
</evidence>
<reference evidence="6 7" key="1">
    <citation type="journal article" date="2022" name="ISME Commun">
        <title>Vulcanimicrobium alpinus gen. nov. sp. nov., the first cultivated representative of the candidate phylum 'Eremiobacterota', is a metabolically versatile aerobic anoxygenic phototroph.</title>
        <authorList>
            <person name="Yabe S."/>
            <person name="Muto K."/>
            <person name="Abe K."/>
            <person name="Yokota A."/>
            <person name="Staudigel H."/>
            <person name="Tebo B.M."/>
        </authorList>
    </citation>
    <scope>NUCLEOTIDE SEQUENCE [LARGE SCALE GENOMIC DNA]</scope>
    <source>
        <strain evidence="6 7">WC8-2</strain>
    </source>
</reference>
<evidence type="ECO:0000256" key="1">
    <source>
        <dbReference type="ARBA" id="ARBA00005695"/>
    </source>
</evidence>
<dbReference type="PANTHER" id="PTHR30290:SF9">
    <property type="entry name" value="OLIGOPEPTIDE-BINDING PROTEIN APPA"/>
    <property type="match status" value="1"/>
</dbReference>
<dbReference type="Gene3D" id="3.10.105.10">
    <property type="entry name" value="Dipeptide-binding Protein, Domain 3"/>
    <property type="match status" value="1"/>
</dbReference>
<dbReference type="Gene3D" id="3.40.190.10">
    <property type="entry name" value="Periplasmic binding protein-like II"/>
    <property type="match status" value="1"/>
</dbReference>
<dbReference type="PIRSF" id="PIRSF002741">
    <property type="entry name" value="MppA"/>
    <property type="match status" value="1"/>
</dbReference>
<keyword evidence="7" id="KW-1185">Reference proteome</keyword>
<dbReference type="GO" id="GO:0015833">
    <property type="term" value="P:peptide transport"/>
    <property type="evidence" value="ECO:0007669"/>
    <property type="project" value="TreeGrafter"/>
</dbReference>
<dbReference type="Pfam" id="PF00496">
    <property type="entry name" value="SBP_bac_5"/>
    <property type="match status" value="1"/>
</dbReference>
<dbReference type="AlphaFoldDB" id="A0AAN1XWS8"/>
<gene>
    <name evidence="6" type="ORF">WPS_10440</name>
</gene>
<dbReference type="KEGG" id="vab:WPS_10440"/>
<feature type="signal peptide" evidence="4">
    <location>
        <begin position="1"/>
        <end position="22"/>
    </location>
</feature>
<dbReference type="RefSeq" id="WP_317996790.1">
    <property type="nucleotide sequence ID" value="NZ_AP025523.1"/>
</dbReference>
<evidence type="ECO:0000313" key="7">
    <source>
        <dbReference type="Proteomes" id="UP001317532"/>
    </source>
</evidence>
<accession>A0AAN1XWS8</accession>
<comment type="similarity">
    <text evidence="1">Belongs to the bacterial solute-binding protein 5 family.</text>
</comment>
<proteinExistence type="inferred from homology"/>
<dbReference type="InterPro" id="IPR000914">
    <property type="entry name" value="SBP_5_dom"/>
</dbReference>
<feature type="chain" id="PRO_5042872757" evidence="4">
    <location>
        <begin position="23"/>
        <end position="538"/>
    </location>
</feature>